<evidence type="ECO:0000313" key="18">
    <source>
        <dbReference type="Proteomes" id="UP000002572"/>
    </source>
</evidence>
<dbReference type="STRING" id="653733.Selin_0856"/>
<feature type="domain" description="Radical SAM core" evidence="16">
    <location>
        <begin position="54"/>
        <end position="283"/>
    </location>
</feature>
<evidence type="ECO:0000256" key="1">
    <source>
        <dbReference type="ARBA" id="ARBA00004942"/>
    </source>
</evidence>
<keyword evidence="5 14" id="KW-0004">4Fe-4S</keyword>
<reference evidence="17 18" key="1">
    <citation type="submission" date="2010-12" db="EMBL/GenBank/DDBJ databases">
        <title>Complete sequence of Desulfurispirillum indicum S5.</title>
        <authorList>
            <consortium name="US DOE Joint Genome Institute"/>
            <person name="Lucas S."/>
            <person name="Copeland A."/>
            <person name="Lapidus A."/>
            <person name="Cheng J.-F."/>
            <person name="Goodwin L."/>
            <person name="Pitluck S."/>
            <person name="Chertkov O."/>
            <person name="Held B."/>
            <person name="Detter J.C."/>
            <person name="Han C."/>
            <person name="Tapia R."/>
            <person name="Land M."/>
            <person name="Hauser L."/>
            <person name="Kyrpides N."/>
            <person name="Ivanova N."/>
            <person name="Mikhailova N."/>
            <person name="Haggblom M."/>
            <person name="Rauschenbach I."/>
            <person name="Bini E."/>
            <person name="Woyke T."/>
        </authorList>
    </citation>
    <scope>NUCLEOTIDE SEQUENCE [LARGE SCALE GENOMIC DNA]</scope>
    <source>
        <strain evidence="18">ATCC BAA-1389 / DSM 22839 / S5</strain>
    </source>
</reference>
<dbReference type="GO" id="GO:0009102">
    <property type="term" value="P:biotin biosynthetic process"/>
    <property type="evidence" value="ECO:0007669"/>
    <property type="project" value="UniProtKB-UniRule"/>
</dbReference>
<comment type="cofactor">
    <cofactor evidence="14 15">
        <name>[4Fe-4S] cluster</name>
        <dbReference type="ChEBI" id="CHEBI:49883"/>
    </cofactor>
    <text evidence="14 15">Binds 1 [4Fe-4S] cluster. The cluster is coordinated with 3 cysteines and an exchangeable S-adenosyl-L-methionine.</text>
</comment>
<dbReference type="InterPro" id="IPR024177">
    <property type="entry name" value="Biotin_synthase"/>
</dbReference>
<comment type="similarity">
    <text evidence="2 14">Belongs to the radical SAM superfamily. Biotin synthase family.</text>
</comment>
<dbReference type="InterPro" id="IPR002684">
    <property type="entry name" value="Biotin_synth/BioAB"/>
</dbReference>
<feature type="binding site" evidence="14 15">
    <location>
        <position position="278"/>
    </location>
    <ligand>
        <name>[2Fe-2S] cluster</name>
        <dbReference type="ChEBI" id="CHEBI:190135"/>
    </ligand>
</feature>
<dbReference type="RefSeq" id="WP_013505482.1">
    <property type="nucleotide sequence ID" value="NC_014836.1"/>
</dbReference>
<evidence type="ECO:0000256" key="6">
    <source>
        <dbReference type="ARBA" id="ARBA00022679"/>
    </source>
</evidence>
<organism evidence="17 18">
    <name type="scientific">Desulfurispirillum indicum (strain ATCC BAA-1389 / DSM 22839 / S5)</name>
    <dbReference type="NCBI Taxonomy" id="653733"/>
    <lineage>
        <taxon>Bacteria</taxon>
        <taxon>Pseudomonadati</taxon>
        <taxon>Chrysiogenota</taxon>
        <taxon>Chrysiogenia</taxon>
        <taxon>Chrysiogenales</taxon>
        <taxon>Chrysiogenaceae</taxon>
        <taxon>Desulfurispirillum</taxon>
    </lineage>
</organism>
<dbReference type="EMBL" id="CP002432">
    <property type="protein sequence ID" value="ADU65596.1"/>
    <property type="molecule type" value="Genomic_DNA"/>
</dbReference>
<name>E6W2L2_DESIS</name>
<comment type="subunit">
    <text evidence="3 14">Homodimer.</text>
</comment>
<evidence type="ECO:0000256" key="12">
    <source>
        <dbReference type="ARBA" id="ARBA00023014"/>
    </source>
</evidence>
<dbReference type="NCBIfam" id="TIGR00433">
    <property type="entry name" value="bioB"/>
    <property type="match status" value="1"/>
</dbReference>
<keyword evidence="11 14" id="KW-0408">Iron</keyword>
<evidence type="ECO:0000256" key="8">
    <source>
        <dbReference type="ARBA" id="ARBA00022714"/>
    </source>
</evidence>
<comment type="pathway">
    <text evidence="1 14">Cofactor biosynthesis; biotin biosynthesis; biotin from 7,8-diaminononanoate: step 2/2.</text>
</comment>
<evidence type="ECO:0000256" key="14">
    <source>
        <dbReference type="HAMAP-Rule" id="MF_01694"/>
    </source>
</evidence>
<dbReference type="HAMAP" id="MF_01694">
    <property type="entry name" value="BioB"/>
    <property type="match status" value="1"/>
</dbReference>
<keyword evidence="9 14" id="KW-0479">Metal-binding</keyword>
<keyword evidence="18" id="KW-1185">Reference proteome</keyword>
<dbReference type="InterPro" id="IPR006638">
    <property type="entry name" value="Elp3/MiaA/NifB-like_rSAM"/>
</dbReference>
<comment type="function">
    <text evidence="14">Catalyzes the conversion of dethiobiotin (DTB) to biotin by the insertion of a sulfur atom into dethiobiotin via a radical-based mechanism.</text>
</comment>
<feature type="binding site" evidence="14 15">
    <location>
        <position position="76"/>
    </location>
    <ligand>
        <name>[4Fe-4S] cluster</name>
        <dbReference type="ChEBI" id="CHEBI:49883"/>
        <note>4Fe-4S-S-AdoMet</note>
    </ligand>
</feature>
<keyword evidence="10 14" id="KW-0093">Biotin biosynthesis</keyword>
<dbReference type="InParanoid" id="E6W2L2"/>
<feature type="binding site" evidence="14 15">
    <location>
        <position position="148"/>
    </location>
    <ligand>
        <name>[2Fe-2S] cluster</name>
        <dbReference type="ChEBI" id="CHEBI:190135"/>
    </ligand>
</feature>
<feature type="binding site" evidence="14 15">
    <location>
        <position position="208"/>
    </location>
    <ligand>
        <name>[2Fe-2S] cluster</name>
        <dbReference type="ChEBI" id="CHEBI:190135"/>
    </ligand>
</feature>
<dbReference type="eggNOG" id="COG0502">
    <property type="taxonomic scope" value="Bacteria"/>
</dbReference>
<keyword evidence="6 14" id="KW-0808">Transferase</keyword>
<dbReference type="Pfam" id="PF04055">
    <property type="entry name" value="Radical_SAM"/>
    <property type="match status" value="1"/>
</dbReference>
<dbReference type="GO" id="GO:0051539">
    <property type="term" value="F:4 iron, 4 sulfur cluster binding"/>
    <property type="evidence" value="ECO:0007669"/>
    <property type="project" value="UniProtKB-KW"/>
</dbReference>
<dbReference type="UniPathway" id="UPA00078">
    <property type="reaction ID" value="UER00162"/>
</dbReference>
<dbReference type="GO" id="GO:0051537">
    <property type="term" value="F:2 iron, 2 sulfur cluster binding"/>
    <property type="evidence" value="ECO:0007669"/>
    <property type="project" value="UniProtKB-KW"/>
</dbReference>
<dbReference type="SUPFAM" id="SSF102114">
    <property type="entry name" value="Radical SAM enzymes"/>
    <property type="match status" value="1"/>
</dbReference>
<dbReference type="SFLD" id="SFLDG01278">
    <property type="entry name" value="biotin_synthase_like"/>
    <property type="match status" value="1"/>
</dbReference>
<dbReference type="SMART" id="SM00876">
    <property type="entry name" value="BATS"/>
    <property type="match status" value="1"/>
</dbReference>
<dbReference type="FunFam" id="3.20.20.70:FF:000026">
    <property type="entry name" value="Biotin synthase"/>
    <property type="match status" value="1"/>
</dbReference>
<dbReference type="SFLD" id="SFLDG01060">
    <property type="entry name" value="BATS_domain_containing"/>
    <property type="match status" value="1"/>
</dbReference>
<evidence type="ECO:0000256" key="2">
    <source>
        <dbReference type="ARBA" id="ARBA00010765"/>
    </source>
</evidence>
<dbReference type="SMART" id="SM00729">
    <property type="entry name" value="Elp3"/>
    <property type="match status" value="1"/>
</dbReference>
<evidence type="ECO:0000256" key="7">
    <source>
        <dbReference type="ARBA" id="ARBA00022691"/>
    </source>
</evidence>
<evidence type="ECO:0000256" key="4">
    <source>
        <dbReference type="ARBA" id="ARBA00012236"/>
    </source>
</evidence>
<evidence type="ECO:0000259" key="16">
    <source>
        <dbReference type="PROSITE" id="PS51918"/>
    </source>
</evidence>
<feature type="binding site" evidence="14 15">
    <location>
        <position position="79"/>
    </location>
    <ligand>
        <name>[4Fe-4S] cluster</name>
        <dbReference type="ChEBI" id="CHEBI:49883"/>
        <note>4Fe-4S-S-AdoMet</note>
    </ligand>
</feature>
<dbReference type="GO" id="GO:0005506">
    <property type="term" value="F:iron ion binding"/>
    <property type="evidence" value="ECO:0007669"/>
    <property type="project" value="UniProtKB-UniRule"/>
</dbReference>
<dbReference type="KEGG" id="din:Selin_0856"/>
<evidence type="ECO:0000256" key="15">
    <source>
        <dbReference type="PIRSR" id="PIRSR001619-1"/>
    </source>
</evidence>
<dbReference type="SFLD" id="SFLDS00029">
    <property type="entry name" value="Radical_SAM"/>
    <property type="match status" value="1"/>
</dbReference>
<dbReference type="FunCoup" id="E6W2L2">
    <property type="interactions" value="343"/>
</dbReference>
<keyword evidence="12 14" id="KW-0411">Iron-sulfur</keyword>
<comment type="cofactor">
    <cofactor evidence="15">
        <name>[2Fe-2S] cluster</name>
        <dbReference type="ChEBI" id="CHEBI:190135"/>
    </cofactor>
    <text evidence="15">Binds 1 [2Fe-2S] cluster. The cluster is coordinated with 3 cysteines and 1 arginine.</text>
</comment>
<dbReference type="Proteomes" id="UP000002572">
    <property type="component" value="Chromosome"/>
</dbReference>
<dbReference type="AlphaFoldDB" id="E6W2L2"/>
<dbReference type="GO" id="GO:0004076">
    <property type="term" value="F:biotin synthase activity"/>
    <property type="evidence" value="ECO:0007669"/>
    <property type="project" value="UniProtKB-UniRule"/>
</dbReference>
<dbReference type="InterPro" id="IPR007197">
    <property type="entry name" value="rSAM"/>
</dbReference>
<dbReference type="PANTHER" id="PTHR22976:SF2">
    <property type="entry name" value="BIOTIN SYNTHASE, MITOCHONDRIAL"/>
    <property type="match status" value="1"/>
</dbReference>
<evidence type="ECO:0000256" key="11">
    <source>
        <dbReference type="ARBA" id="ARBA00023004"/>
    </source>
</evidence>
<dbReference type="PIRSF" id="PIRSF001619">
    <property type="entry name" value="Biotin_synth"/>
    <property type="match status" value="1"/>
</dbReference>
<keyword evidence="8 14" id="KW-0001">2Fe-2S</keyword>
<proteinExistence type="inferred from homology"/>
<sequence>MSTISDTSRYWQQWADNVLEGQQLPDAIALEILHSDNESLLPLLQAAYTIRRRFFGRGVWLHVIRSAKSGLCPEDCSYCSQSASASSDITTYPLETVASIVEGAREAQSRQAIRYCIVTSGRMPVEHDLEVICDAVSQIKATMPLQICTSLGMLDAAKVKRLKEAGVDRYNHNLETSAAHYGNICSTHSYEDRLRTARMVKDAGMELCSGGLLGMGESLQDRVELASSLRELDTDSVPLNFLHPRQGTQLENLQPMAAPDALRALAMFRFMLPSKELRIAGGRELILGPLQALGLYPANSIFTKGYLTTDGQGFEEDKRMIESAGFHIAEIVDA</sequence>
<gene>
    <name evidence="14" type="primary">bioB</name>
    <name evidence="17" type="ordered locus">Selin_0856</name>
</gene>
<dbReference type="CDD" id="cd01335">
    <property type="entry name" value="Radical_SAM"/>
    <property type="match status" value="1"/>
</dbReference>
<dbReference type="EC" id="2.8.1.6" evidence="4 14"/>
<feature type="binding site" evidence="14 15">
    <location>
        <position position="72"/>
    </location>
    <ligand>
        <name>[4Fe-4S] cluster</name>
        <dbReference type="ChEBI" id="CHEBI:49883"/>
        <note>4Fe-4S-S-AdoMet</note>
    </ligand>
</feature>
<dbReference type="InterPro" id="IPR058240">
    <property type="entry name" value="rSAM_sf"/>
</dbReference>
<evidence type="ECO:0000256" key="10">
    <source>
        <dbReference type="ARBA" id="ARBA00022756"/>
    </source>
</evidence>
<dbReference type="HOGENOM" id="CLU_033172_2_1_0"/>
<comment type="catalytic activity">
    <reaction evidence="13 14">
        <text>(4R,5S)-dethiobiotin + (sulfur carrier)-SH + 2 reduced [2Fe-2S]-[ferredoxin] + 2 S-adenosyl-L-methionine = (sulfur carrier)-H + biotin + 2 5'-deoxyadenosine + 2 L-methionine + 2 oxidized [2Fe-2S]-[ferredoxin]</text>
        <dbReference type="Rhea" id="RHEA:22060"/>
        <dbReference type="Rhea" id="RHEA-COMP:10000"/>
        <dbReference type="Rhea" id="RHEA-COMP:10001"/>
        <dbReference type="Rhea" id="RHEA-COMP:14737"/>
        <dbReference type="Rhea" id="RHEA-COMP:14739"/>
        <dbReference type="ChEBI" id="CHEBI:17319"/>
        <dbReference type="ChEBI" id="CHEBI:29917"/>
        <dbReference type="ChEBI" id="CHEBI:33737"/>
        <dbReference type="ChEBI" id="CHEBI:33738"/>
        <dbReference type="ChEBI" id="CHEBI:57586"/>
        <dbReference type="ChEBI" id="CHEBI:57844"/>
        <dbReference type="ChEBI" id="CHEBI:59789"/>
        <dbReference type="ChEBI" id="CHEBI:64428"/>
        <dbReference type="ChEBI" id="CHEBI:149473"/>
        <dbReference type="EC" id="2.8.1.6"/>
    </reaction>
</comment>
<evidence type="ECO:0000313" key="17">
    <source>
        <dbReference type="EMBL" id="ADU65596.1"/>
    </source>
</evidence>
<evidence type="ECO:0000256" key="5">
    <source>
        <dbReference type="ARBA" id="ARBA00022485"/>
    </source>
</evidence>
<evidence type="ECO:0000256" key="13">
    <source>
        <dbReference type="ARBA" id="ARBA00051157"/>
    </source>
</evidence>
<evidence type="ECO:0000256" key="9">
    <source>
        <dbReference type="ARBA" id="ARBA00022723"/>
    </source>
</evidence>
<feature type="binding site" evidence="14 15">
    <location>
        <position position="116"/>
    </location>
    <ligand>
        <name>[2Fe-2S] cluster</name>
        <dbReference type="ChEBI" id="CHEBI:190135"/>
    </ligand>
</feature>
<comment type="cofactor">
    <cofactor evidence="14">
        <name>[2Fe-2S] cluster</name>
        <dbReference type="ChEBI" id="CHEBI:190135"/>
    </cofactor>
    <text evidence="14">Binds 1 [2Fe-2S] cluster. The cluster is coordinated with 3 cysteines and 1 arginine.</text>
</comment>
<dbReference type="InterPro" id="IPR013785">
    <property type="entry name" value="Aldolase_TIM"/>
</dbReference>
<dbReference type="PROSITE" id="PS51918">
    <property type="entry name" value="RADICAL_SAM"/>
    <property type="match status" value="1"/>
</dbReference>
<protein>
    <recommendedName>
        <fullName evidence="4 14">Biotin synthase</fullName>
        <ecNumber evidence="4 14">2.8.1.6</ecNumber>
    </recommendedName>
</protein>
<keyword evidence="7 14" id="KW-0949">S-adenosyl-L-methionine</keyword>
<dbReference type="Pfam" id="PF06968">
    <property type="entry name" value="BATS"/>
    <property type="match status" value="1"/>
</dbReference>
<dbReference type="PANTHER" id="PTHR22976">
    <property type="entry name" value="BIOTIN SYNTHASE"/>
    <property type="match status" value="1"/>
</dbReference>
<evidence type="ECO:0000256" key="3">
    <source>
        <dbReference type="ARBA" id="ARBA00011738"/>
    </source>
</evidence>
<dbReference type="InterPro" id="IPR010722">
    <property type="entry name" value="BATS_dom"/>
</dbReference>
<dbReference type="Gene3D" id="3.20.20.70">
    <property type="entry name" value="Aldolase class I"/>
    <property type="match status" value="1"/>
</dbReference>
<accession>E6W2L2</accession>